<reference evidence="7" key="1">
    <citation type="submission" date="2020-10" db="EMBL/GenBank/DDBJ databases">
        <authorList>
            <person name="Gilroy R."/>
        </authorList>
    </citation>
    <scope>NUCLEOTIDE SEQUENCE</scope>
    <source>
        <strain evidence="7">ChiSxjej2B14-8506</strain>
    </source>
</reference>
<dbReference type="InterPro" id="IPR014721">
    <property type="entry name" value="Ribsml_uS5_D2-typ_fold_subgr"/>
</dbReference>
<evidence type="ECO:0000256" key="2">
    <source>
        <dbReference type="ARBA" id="ARBA00022741"/>
    </source>
</evidence>
<gene>
    <name evidence="7" type="ORF">IAC59_04830</name>
</gene>
<organism evidence="7 8">
    <name type="scientific">Candidatus Fimadaptatus faecigallinarum</name>
    <dbReference type="NCBI Taxonomy" id="2840814"/>
    <lineage>
        <taxon>Bacteria</taxon>
        <taxon>Bacillati</taxon>
        <taxon>Bacillota</taxon>
        <taxon>Clostridia</taxon>
        <taxon>Eubacteriales</taxon>
        <taxon>Candidatus Fimadaptatus</taxon>
    </lineage>
</organism>
<sequence length="428" mass="46408">MNNLPDILKYLRSNEAAGKFQELYGKREGVLLYQMERYSRIAKRFSEEFGTVEGVSFFSAPGRTEIGGNHTDHQAGRVLAAGVNLDTVAIAAPTANGIITVYSEGYNGALVVDTNKLDAVESEKETSMALIRGVAARFKQLGKRVGGFNAIVTSSVFKGSGLSSSAAFEVLMADILNGMYNGGELTGLELAQISQYAENVYFGKPSGLMDQAASALGGLVTIDFRKSTPRVENVDFDFAARGYALVVVGAGGNHADLTGEYAAIPIEMKQVAAQFGCNVLREVLPEQVEEGIDKLRGKVSDRAILRALHFFDENERVKCQVEALKQGDLNEFFRLIIASGESSWKLLQNVYVAGQTEEPLALALEMCRRMLEGKGAWRIHGGGFAGTILAFVPNDMLPTFTRKLEAVFGAHSCTVLDIRHSGAIQWNI</sequence>
<dbReference type="InterPro" id="IPR019539">
    <property type="entry name" value="GalKase_N"/>
</dbReference>
<accession>A0A9D1S4E7</accession>
<dbReference type="InterPro" id="IPR000705">
    <property type="entry name" value="Galactokinase"/>
</dbReference>
<dbReference type="PANTHER" id="PTHR10457:SF7">
    <property type="entry name" value="GALACTOKINASE-RELATED"/>
    <property type="match status" value="1"/>
</dbReference>
<dbReference type="InterPro" id="IPR020568">
    <property type="entry name" value="Ribosomal_Su5_D2-typ_SF"/>
</dbReference>
<dbReference type="Pfam" id="PF10509">
    <property type="entry name" value="GalKase_gal_bdg"/>
    <property type="match status" value="1"/>
</dbReference>
<keyword evidence="3" id="KW-0808">Transferase</keyword>
<dbReference type="GO" id="GO:0004335">
    <property type="term" value="F:galactokinase activity"/>
    <property type="evidence" value="ECO:0007669"/>
    <property type="project" value="InterPro"/>
</dbReference>
<dbReference type="AlphaFoldDB" id="A0A9D1S4E7"/>
<comment type="caution">
    <text evidence="7">The sequence shown here is derived from an EMBL/GenBank/DDBJ whole genome shotgun (WGS) entry which is preliminary data.</text>
</comment>
<dbReference type="InterPro" id="IPR036554">
    <property type="entry name" value="GHMP_kinase_C_sf"/>
</dbReference>
<dbReference type="Gene3D" id="3.30.230.10">
    <property type="match status" value="1"/>
</dbReference>
<dbReference type="PIRSF" id="PIRSF000530">
    <property type="entry name" value="Galactokinase"/>
    <property type="match status" value="1"/>
</dbReference>
<dbReference type="Gene3D" id="3.30.70.890">
    <property type="entry name" value="GHMP kinase, C-terminal domain"/>
    <property type="match status" value="1"/>
</dbReference>
<evidence type="ECO:0000259" key="6">
    <source>
        <dbReference type="Pfam" id="PF10509"/>
    </source>
</evidence>
<evidence type="ECO:0000313" key="8">
    <source>
        <dbReference type="Proteomes" id="UP000824123"/>
    </source>
</evidence>
<dbReference type="SUPFAM" id="SSF54211">
    <property type="entry name" value="Ribosomal protein S5 domain 2-like"/>
    <property type="match status" value="1"/>
</dbReference>
<evidence type="ECO:0000313" key="7">
    <source>
        <dbReference type="EMBL" id="HIU46565.1"/>
    </source>
</evidence>
<protein>
    <submittedName>
        <fullName evidence="7">Galactokinase</fullName>
    </submittedName>
</protein>
<dbReference type="GO" id="GO:0005524">
    <property type="term" value="F:ATP binding"/>
    <property type="evidence" value="ECO:0007669"/>
    <property type="project" value="UniProtKB-KW"/>
</dbReference>
<name>A0A9D1S4E7_9FIRM</name>
<proteinExistence type="inferred from homology"/>
<dbReference type="GO" id="GO:0006012">
    <property type="term" value="P:galactose metabolic process"/>
    <property type="evidence" value="ECO:0007669"/>
    <property type="project" value="InterPro"/>
</dbReference>
<dbReference type="PRINTS" id="PR00473">
    <property type="entry name" value="GALCTOKINASE"/>
</dbReference>
<comment type="similarity">
    <text evidence="1">Belongs to the GHMP kinase family. GalK subfamily.</text>
</comment>
<reference evidence="7" key="2">
    <citation type="journal article" date="2021" name="PeerJ">
        <title>Extensive microbial diversity within the chicken gut microbiome revealed by metagenomics and culture.</title>
        <authorList>
            <person name="Gilroy R."/>
            <person name="Ravi A."/>
            <person name="Getino M."/>
            <person name="Pursley I."/>
            <person name="Horton D.L."/>
            <person name="Alikhan N.F."/>
            <person name="Baker D."/>
            <person name="Gharbi K."/>
            <person name="Hall N."/>
            <person name="Watson M."/>
            <person name="Adriaenssens E.M."/>
            <person name="Foster-Nyarko E."/>
            <person name="Jarju S."/>
            <person name="Secka A."/>
            <person name="Antonio M."/>
            <person name="Oren A."/>
            <person name="Chaudhuri R.R."/>
            <person name="La Ragione R."/>
            <person name="Hildebrand F."/>
            <person name="Pallen M.J."/>
        </authorList>
    </citation>
    <scope>NUCLEOTIDE SEQUENCE</scope>
    <source>
        <strain evidence="7">ChiSxjej2B14-8506</strain>
    </source>
</reference>
<dbReference type="InterPro" id="IPR006204">
    <property type="entry name" value="GHMP_kinase_N_dom"/>
</dbReference>
<keyword evidence="4" id="KW-0067">ATP-binding</keyword>
<feature type="domain" description="Galactokinase N-terminal" evidence="6">
    <location>
        <begin position="43"/>
        <end position="93"/>
    </location>
</feature>
<dbReference type="InterPro" id="IPR006206">
    <property type="entry name" value="Mevalonate/galactokinase"/>
</dbReference>
<dbReference type="PANTHER" id="PTHR10457">
    <property type="entry name" value="MEVALONATE KINASE/GALACTOKINASE"/>
    <property type="match status" value="1"/>
</dbReference>
<keyword evidence="3" id="KW-0418">Kinase</keyword>
<dbReference type="SUPFAM" id="SSF55060">
    <property type="entry name" value="GHMP Kinase, C-terminal domain"/>
    <property type="match status" value="1"/>
</dbReference>
<evidence type="ECO:0000259" key="5">
    <source>
        <dbReference type="Pfam" id="PF00288"/>
    </source>
</evidence>
<dbReference type="Proteomes" id="UP000824123">
    <property type="component" value="Unassembled WGS sequence"/>
</dbReference>
<evidence type="ECO:0000256" key="1">
    <source>
        <dbReference type="ARBA" id="ARBA00006566"/>
    </source>
</evidence>
<dbReference type="GO" id="GO:0005829">
    <property type="term" value="C:cytosol"/>
    <property type="evidence" value="ECO:0007669"/>
    <property type="project" value="TreeGrafter"/>
</dbReference>
<evidence type="ECO:0000256" key="4">
    <source>
        <dbReference type="ARBA" id="ARBA00022840"/>
    </source>
</evidence>
<feature type="domain" description="GHMP kinase N-terminal" evidence="5">
    <location>
        <begin position="130"/>
        <end position="218"/>
    </location>
</feature>
<evidence type="ECO:0000256" key="3">
    <source>
        <dbReference type="ARBA" id="ARBA00022777"/>
    </source>
</evidence>
<dbReference type="Pfam" id="PF00288">
    <property type="entry name" value="GHMP_kinases_N"/>
    <property type="match status" value="1"/>
</dbReference>
<dbReference type="EMBL" id="DVNK01000032">
    <property type="protein sequence ID" value="HIU46565.1"/>
    <property type="molecule type" value="Genomic_DNA"/>
</dbReference>
<dbReference type="PRINTS" id="PR00959">
    <property type="entry name" value="MEVGALKINASE"/>
</dbReference>
<keyword evidence="2" id="KW-0547">Nucleotide-binding</keyword>